<dbReference type="EMBL" id="CAJOBS010001575">
    <property type="protein sequence ID" value="CAF4742889.1"/>
    <property type="molecule type" value="Genomic_DNA"/>
</dbReference>
<feature type="coiled-coil region" evidence="1">
    <location>
        <begin position="58"/>
        <end position="85"/>
    </location>
</feature>
<protein>
    <submittedName>
        <fullName evidence="2">Uncharacterized protein</fullName>
    </submittedName>
</protein>
<organism evidence="2 3">
    <name type="scientific">Rotaria socialis</name>
    <dbReference type="NCBI Taxonomy" id="392032"/>
    <lineage>
        <taxon>Eukaryota</taxon>
        <taxon>Metazoa</taxon>
        <taxon>Spiralia</taxon>
        <taxon>Gnathifera</taxon>
        <taxon>Rotifera</taxon>
        <taxon>Eurotatoria</taxon>
        <taxon>Bdelloidea</taxon>
        <taxon>Philodinida</taxon>
        <taxon>Philodinidae</taxon>
        <taxon>Rotaria</taxon>
    </lineage>
</organism>
<comment type="caution">
    <text evidence="2">The sequence shown here is derived from an EMBL/GenBank/DDBJ whole genome shotgun (WGS) entry which is preliminary data.</text>
</comment>
<sequence length="89" mass="10141">MTTTSSGTAITTLNNVIPKKRNSIQGIINRTQSITPMTNTNAESRTMYEMLCELRLAYKSLQQELDEERRARKQLDSQIQKLLLLTPAK</sequence>
<dbReference type="AlphaFoldDB" id="A0A821KT38"/>
<reference evidence="2" key="1">
    <citation type="submission" date="2021-02" db="EMBL/GenBank/DDBJ databases">
        <authorList>
            <person name="Nowell W R."/>
        </authorList>
    </citation>
    <scope>NUCLEOTIDE SEQUENCE</scope>
</reference>
<name>A0A821KT38_9BILA</name>
<proteinExistence type="predicted"/>
<accession>A0A821KT38</accession>
<evidence type="ECO:0000313" key="2">
    <source>
        <dbReference type="EMBL" id="CAF4742889.1"/>
    </source>
</evidence>
<gene>
    <name evidence="2" type="ORF">TOA249_LOCUS19807</name>
</gene>
<evidence type="ECO:0000256" key="1">
    <source>
        <dbReference type="SAM" id="Coils"/>
    </source>
</evidence>
<evidence type="ECO:0000313" key="3">
    <source>
        <dbReference type="Proteomes" id="UP000663838"/>
    </source>
</evidence>
<dbReference type="Proteomes" id="UP000663838">
    <property type="component" value="Unassembled WGS sequence"/>
</dbReference>
<keyword evidence="1" id="KW-0175">Coiled coil</keyword>